<dbReference type="Proteomes" id="UP000599312">
    <property type="component" value="Unassembled WGS sequence"/>
</dbReference>
<accession>A0A931BQD8</accession>
<evidence type="ECO:0000256" key="1">
    <source>
        <dbReference type="SAM" id="Phobius"/>
    </source>
</evidence>
<evidence type="ECO:0000313" key="2">
    <source>
        <dbReference type="EMBL" id="MBF9231805.1"/>
    </source>
</evidence>
<comment type="caution">
    <text evidence="2">The sequence shown here is derived from an EMBL/GenBank/DDBJ whole genome shotgun (WGS) entry which is preliminary data.</text>
</comment>
<keyword evidence="1" id="KW-0812">Transmembrane</keyword>
<feature type="transmembrane region" description="Helical" evidence="1">
    <location>
        <begin position="23"/>
        <end position="44"/>
    </location>
</feature>
<keyword evidence="1" id="KW-0472">Membrane</keyword>
<protein>
    <recommendedName>
        <fullName evidence="4">CoxF protein</fullName>
    </recommendedName>
</protein>
<dbReference type="AlphaFoldDB" id="A0A931BQD8"/>
<dbReference type="EMBL" id="JADQDO010000001">
    <property type="protein sequence ID" value="MBF9231805.1"/>
    <property type="molecule type" value="Genomic_DNA"/>
</dbReference>
<sequence>MVQQSPLPRLTPEEQKRRRRRSVALGLALGALVLLFYVVTIAKLGPGVLNRPL</sequence>
<name>A0A931BQD8_9HYPH</name>
<organism evidence="2 3">
    <name type="scientific">Microvirga alba</name>
    <dbReference type="NCBI Taxonomy" id="2791025"/>
    <lineage>
        <taxon>Bacteria</taxon>
        <taxon>Pseudomonadati</taxon>
        <taxon>Pseudomonadota</taxon>
        <taxon>Alphaproteobacteria</taxon>
        <taxon>Hyphomicrobiales</taxon>
        <taxon>Methylobacteriaceae</taxon>
        <taxon>Microvirga</taxon>
    </lineage>
</organism>
<reference evidence="2" key="1">
    <citation type="submission" date="2020-11" db="EMBL/GenBank/DDBJ databases">
        <authorList>
            <person name="Kim M.K."/>
        </authorList>
    </citation>
    <scope>NUCLEOTIDE SEQUENCE</scope>
    <source>
        <strain evidence="2">BT350</strain>
    </source>
</reference>
<keyword evidence="3" id="KW-1185">Reference proteome</keyword>
<keyword evidence="1" id="KW-1133">Transmembrane helix</keyword>
<evidence type="ECO:0000313" key="3">
    <source>
        <dbReference type="Proteomes" id="UP000599312"/>
    </source>
</evidence>
<gene>
    <name evidence="2" type="ORF">I2H38_00285</name>
</gene>
<dbReference type="RefSeq" id="WP_196269810.1">
    <property type="nucleotide sequence ID" value="NZ_JADQDO010000001.1"/>
</dbReference>
<proteinExistence type="predicted"/>
<evidence type="ECO:0008006" key="4">
    <source>
        <dbReference type="Google" id="ProtNLM"/>
    </source>
</evidence>